<name>W4VF03_9BACI</name>
<dbReference type="eggNOG" id="COG3314">
    <property type="taxonomic scope" value="Bacteria"/>
</dbReference>
<evidence type="ECO:0000313" key="3">
    <source>
        <dbReference type="Proteomes" id="UP000019102"/>
    </source>
</evidence>
<organism evidence="2 3">
    <name type="scientific">Gracilibacillus boraciitolerans JCM 21714</name>
    <dbReference type="NCBI Taxonomy" id="1298598"/>
    <lineage>
        <taxon>Bacteria</taxon>
        <taxon>Bacillati</taxon>
        <taxon>Bacillota</taxon>
        <taxon>Bacilli</taxon>
        <taxon>Bacillales</taxon>
        <taxon>Bacillaceae</taxon>
        <taxon>Gracilibacillus</taxon>
    </lineage>
</organism>
<gene>
    <name evidence="2" type="ORF">JCM21714_712</name>
</gene>
<dbReference type="STRING" id="1298598.JCM21714_712"/>
<reference evidence="2 3" key="1">
    <citation type="journal article" date="2014" name="Genome Announc.">
        <title>Draft Genome Sequence of the Boron-Tolerant and Moderately Halotolerant Bacterium Gracilibacillus boraciitolerans JCM 21714T.</title>
        <authorList>
            <person name="Ahmed I."/>
            <person name="Oshima K."/>
            <person name="Suda W."/>
            <person name="Kitamura K."/>
            <person name="Iida T."/>
            <person name="Ohmori Y."/>
            <person name="Fujiwara T."/>
            <person name="Hattori M."/>
            <person name="Ohkuma M."/>
        </authorList>
    </citation>
    <scope>NUCLEOTIDE SEQUENCE [LARGE SCALE GENOMIC DNA]</scope>
    <source>
        <strain evidence="2 3">JCM 21714</strain>
    </source>
</reference>
<accession>W4VF03</accession>
<keyword evidence="1" id="KW-1133">Transmembrane helix</keyword>
<evidence type="ECO:0000256" key="1">
    <source>
        <dbReference type="SAM" id="Phobius"/>
    </source>
</evidence>
<protein>
    <submittedName>
        <fullName evidence="2">Membrane protein</fullName>
    </submittedName>
</protein>
<comment type="caution">
    <text evidence="2">The sequence shown here is derived from an EMBL/GenBank/DDBJ whole genome shotgun (WGS) entry which is preliminary data.</text>
</comment>
<keyword evidence="1" id="KW-0812">Transmembrane</keyword>
<dbReference type="AlphaFoldDB" id="W4VF03"/>
<sequence length="79" mass="8686">MSASQRGLEVWASVVFPSLLPFFIVAELLIAFGGVVHFIGVLCEPIMRPLFNVPGVGGDLSGQWEWLVDIHPVPNLQRD</sequence>
<keyword evidence="1" id="KW-0472">Membrane</keyword>
<proteinExistence type="predicted"/>
<evidence type="ECO:0000313" key="2">
    <source>
        <dbReference type="EMBL" id="GAE91756.1"/>
    </source>
</evidence>
<dbReference type="Proteomes" id="UP000019102">
    <property type="component" value="Unassembled WGS sequence"/>
</dbReference>
<feature type="transmembrane region" description="Helical" evidence="1">
    <location>
        <begin position="20"/>
        <end position="42"/>
    </location>
</feature>
<keyword evidence="3" id="KW-1185">Reference proteome</keyword>
<dbReference type="EMBL" id="BAVS01000001">
    <property type="protein sequence ID" value="GAE91756.1"/>
    <property type="molecule type" value="Genomic_DNA"/>
</dbReference>